<evidence type="ECO:0008006" key="3">
    <source>
        <dbReference type="Google" id="ProtNLM"/>
    </source>
</evidence>
<proteinExistence type="predicted"/>
<accession>A0A1M7IU97</accession>
<organism evidence="1 2">
    <name type="scientific">Flavobacterium chilense</name>
    <dbReference type="NCBI Taxonomy" id="946677"/>
    <lineage>
        <taxon>Bacteria</taxon>
        <taxon>Pseudomonadati</taxon>
        <taxon>Bacteroidota</taxon>
        <taxon>Flavobacteriia</taxon>
        <taxon>Flavobacteriales</taxon>
        <taxon>Flavobacteriaceae</taxon>
        <taxon>Flavobacterium</taxon>
    </lineage>
</organism>
<evidence type="ECO:0000313" key="1">
    <source>
        <dbReference type="EMBL" id="SHM44301.1"/>
    </source>
</evidence>
<reference evidence="2" key="1">
    <citation type="submission" date="2016-11" db="EMBL/GenBank/DDBJ databases">
        <authorList>
            <person name="Varghese N."/>
            <person name="Submissions S."/>
        </authorList>
    </citation>
    <scope>NUCLEOTIDE SEQUENCE [LARGE SCALE GENOMIC DNA]</scope>
    <source>
        <strain evidence="2">DSM 24724</strain>
    </source>
</reference>
<dbReference type="EMBL" id="FRBT01000006">
    <property type="protein sequence ID" value="SHM44301.1"/>
    <property type="molecule type" value="Genomic_DNA"/>
</dbReference>
<dbReference type="RefSeq" id="WP_156062670.1">
    <property type="nucleotide sequence ID" value="NZ_FRBT01000006.1"/>
</dbReference>
<keyword evidence="2" id="KW-1185">Reference proteome</keyword>
<name>A0A1M7IU97_9FLAO</name>
<evidence type="ECO:0000313" key="2">
    <source>
        <dbReference type="Proteomes" id="UP000184028"/>
    </source>
</evidence>
<sequence length="56" mass="6507">MSKDSVQLLVGKPDQVDLNELANINYETWGYKLKNEYMSDLEIEFEDGKLNGVRQK</sequence>
<gene>
    <name evidence="1" type="ORF">SAMN05444484_10650</name>
</gene>
<dbReference type="Proteomes" id="UP000184028">
    <property type="component" value="Unassembled WGS sequence"/>
</dbReference>
<dbReference type="OrthoDB" id="9951366at2"/>
<protein>
    <recommendedName>
        <fullName evidence="3">Beta-lactamase-inhibitor-like, PepSY-like</fullName>
    </recommendedName>
</protein>
<dbReference type="AlphaFoldDB" id="A0A1M7IU97"/>